<dbReference type="RefSeq" id="WP_330503100.1">
    <property type="nucleotide sequence ID" value="NZ_JAZDUE010000001.1"/>
</dbReference>
<gene>
    <name evidence="1" type="ORF">V1Y59_01770</name>
</gene>
<reference evidence="1 2" key="1">
    <citation type="submission" date="2024-01" db="EMBL/GenBank/DDBJ databases">
        <title>Draft genome sequence of Gordonia sp. PKS22-38.</title>
        <authorList>
            <person name="Suphannarot A."/>
            <person name="Mingma R."/>
        </authorList>
    </citation>
    <scope>NUCLEOTIDE SEQUENCE [LARGE SCALE GENOMIC DNA]</scope>
    <source>
        <strain evidence="1 2">PKS22-38</strain>
    </source>
</reference>
<keyword evidence="2" id="KW-1185">Reference proteome</keyword>
<comment type="caution">
    <text evidence="1">The sequence shown here is derived from an EMBL/GenBank/DDBJ whole genome shotgun (WGS) entry which is preliminary data.</text>
</comment>
<protein>
    <submittedName>
        <fullName evidence="1">PPA1309 family protein</fullName>
    </submittedName>
</protein>
<dbReference type="Proteomes" id="UP001335729">
    <property type="component" value="Unassembled WGS sequence"/>
</dbReference>
<dbReference type="NCBIfam" id="NF040618">
    <property type="entry name" value="PPA1309_fam"/>
    <property type="match status" value="1"/>
</dbReference>
<evidence type="ECO:0000313" key="2">
    <source>
        <dbReference type="Proteomes" id="UP001335729"/>
    </source>
</evidence>
<organism evidence="1 2">
    <name type="scientific">Gordonia prachuapensis</name>
    <dbReference type="NCBI Taxonomy" id="3115651"/>
    <lineage>
        <taxon>Bacteria</taxon>
        <taxon>Bacillati</taxon>
        <taxon>Actinomycetota</taxon>
        <taxon>Actinomycetes</taxon>
        <taxon>Mycobacteriales</taxon>
        <taxon>Gordoniaceae</taxon>
        <taxon>Gordonia</taxon>
    </lineage>
</organism>
<evidence type="ECO:0000313" key="1">
    <source>
        <dbReference type="EMBL" id="MEE4021792.1"/>
    </source>
</evidence>
<dbReference type="EMBL" id="JAZDUE010000001">
    <property type="protein sequence ID" value="MEE4021792.1"/>
    <property type="molecule type" value="Genomic_DNA"/>
</dbReference>
<name>A0ABU7MNA1_9ACTN</name>
<proteinExistence type="predicted"/>
<accession>A0ABU7MNA1</accession>
<sequence length="198" mass="20766">MGRVSTEPDPATEPTPSVDDLGAALRDIVEFVDAQGWGLPPMLFALVPTAVLAATQPGLIDPDDDSVLSPVAQEPIPTAGHDEDPGTALEQVLATTTWPEMVAGAAVIQEIVVLPPGADATGAPHTHPDRRTARLVVGALRNRTTLALLHLQPDSAQHDENGSEALAEIELLTRHDLATDLRNALAHTFDDPTPDTAG</sequence>
<dbReference type="InterPro" id="IPR047681">
    <property type="entry name" value="PPA1309-like"/>
</dbReference>